<comment type="similarity">
    <text evidence="5">Belongs to the SAT4 family.</text>
</comment>
<dbReference type="PANTHER" id="PTHR33048">
    <property type="entry name" value="PTH11-LIKE INTEGRAL MEMBRANE PROTEIN (AFU_ORTHOLOGUE AFUA_5G11245)"/>
    <property type="match status" value="1"/>
</dbReference>
<dbReference type="Pfam" id="PF20684">
    <property type="entry name" value="Fung_rhodopsin"/>
    <property type="match status" value="1"/>
</dbReference>
<sequence>MTAPTPQQLQALLNGPAGTPPAGVAPKFQNPPNLNGFLVLTLTLVLTFGTLAIFMRMYTKLFIIRSVAYEDYAVMLGWLIQIAETVPSAITTRHGGGFHMWDIQLKTFFEMLYWTNLSSILYCPVVFFIKLSILLQYLRIFVPNKKGNMSTFVAIQVCIWSCFTMYLIATIFAIAQCTPREKIWNPLMTTGHCTDTSAAYVSTAIFNVITDFAILILPMPSLWKLQMSVKKKILTTAIFATGSLACVTSILRTYYAWQIVQSRDISYNVVKMGFWTYAEIAIGTIVSCMPVLPKFFRHFGPRLYATFASKFKPGSSSPRPRSRSSVVIEKPRNSAESSEKLFTKGSQEETGISEVWNQAYHPAAKVKDDEYLSLDGYDAVLPRRDTASEPAPRLAKGTATRRDDLERGQDDFAIGGTTIPQRR</sequence>
<keyword evidence="10" id="KW-1185">Reference proteome</keyword>
<feature type="transmembrane region" description="Helical" evidence="7">
    <location>
        <begin position="111"/>
        <end position="131"/>
    </location>
</feature>
<evidence type="ECO:0000256" key="4">
    <source>
        <dbReference type="ARBA" id="ARBA00023136"/>
    </source>
</evidence>
<dbReference type="EMBL" id="CAJPDR010000038">
    <property type="protein sequence ID" value="CAF9909709.1"/>
    <property type="molecule type" value="Genomic_DNA"/>
</dbReference>
<evidence type="ECO:0000256" key="3">
    <source>
        <dbReference type="ARBA" id="ARBA00022989"/>
    </source>
</evidence>
<keyword evidence="4 7" id="KW-0472">Membrane</keyword>
<organism evidence="9 10">
    <name type="scientific">Alectoria fallacina</name>
    <dbReference type="NCBI Taxonomy" id="1903189"/>
    <lineage>
        <taxon>Eukaryota</taxon>
        <taxon>Fungi</taxon>
        <taxon>Dikarya</taxon>
        <taxon>Ascomycota</taxon>
        <taxon>Pezizomycotina</taxon>
        <taxon>Lecanoromycetes</taxon>
        <taxon>OSLEUM clade</taxon>
        <taxon>Lecanoromycetidae</taxon>
        <taxon>Lecanorales</taxon>
        <taxon>Lecanorineae</taxon>
        <taxon>Parmeliaceae</taxon>
        <taxon>Alectoria</taxon>
    </lineage>
</organism>
<keyword evidence="3 7" id="KW-1133">Transmembrane helix</keyword>
<feature type="transmembrane region" description="Helical" evidence="7">
    <location>
        <begin position="274"/>
        <end position="292"/>
    </location>
</feature>
<protein>
    <recommendedName>
        <fullName evidence="8">Rhodopsin domain-containing protein</fullName>
    </recommendedName>
</protein>
<dbReference type="InterPro" id="IPR049326">
    <property type="entry name" value="Rhodopsin_dom_fungi"/>
</dbReference>
<keyword evidence="2 7" id="KW-0812">Transmembrane</keyword>
<proteinExistence type="inferred from homology"/>
<feature type="compositionally biased region" description="Low complexity" evidence="6">
    <location>
        <begin position="315"/>
        <end position="325"/>
    </location>
</feature>
<evidence type="ECO:0000256" key="7">
    <source>
        <dbReference type="SAM" id="Phobius"/>
    </source>
</evidence>
<feature type="region of interest" description="Disordered" evidence="6">
    <location>
        <begin position="311"/>
        <end position="346"/>
    </location>
</feature>
<dbReference type="PANTHER" id="PTHR33048:SF47">
    <property type="entry name" value="INTEGRAL MEMBRANE PROTEIN-RELATED"/>
    <property type="match status" value="1"/>
</dbReference>
<evidence type="ECO:0000313" key="10">
    <source>
        <dbReference type="Proteomes" id="UP000664203"/>
    </source>
</evidence>
<feature type="compositionally biased region" description="Basic and acidic residues" evidence="6">
    <location>
        <begin position="329"/>
        <end position="342"/>
    </location>
</feature>
<feature type="transmembrane region" description="Helical" evidence="7">
    <location>
        <begin position="233"/>
        <end position="254"/>
    </location>
</feature>
<evidence type="ECO:0000313" key="9">
    <source>
        <dbReference type="EMBL" id="CAF9909709.1"/>
    </source>
</evidence>
<gene>
    <name evidence="9" type="ORF">ALECFALPRED_005978</name>
</gene>
<feature type="domain" description="Rhodopsin" evidence="8">
    <location>
        <begin position="55"/>
        <end position="297"/>
    </location>
</feature>
<dbReference type="Proteomes" id="UP000664203">
    <property type="component" value="Unassembled WGS sequence"/>
</dbReference>
<comment type="subcellular location">
    <subcellularLocation>
        <location evidence="1">Membrane</location>
        <topology evidence="1">Multi-pass membrane protein</topology>
    </subcellularLocation>
</comment>
<comment type="caution">
    <text evidence="9">The sequence shown here is derived from an EMBL/GenBank/DDBJ whole genome shotgun (WGS) entry which is preliminary data.</text>
</comment>
<evidence type="ECO:0000256" key="1">
    <source>
        <dbReference type="ARBA" id="ARBA00004141"/>
    </source>
</evidence>
<dbReference type="OrthoDB" id="4682787at2759"/>
<evidence type="ECO:0000256" key="2">
    <source>
        <dbReference type="ARBA" id="ARBA00022692"/>
    </source>
</evidence>
<dbReference type="InterPro" id="IPR052337">
    <property type="entry name" value="SAT4-like"/>
</dbReference>
<feature type="transmembrane region" description="Helical" evidence="7">
    <location>
        <begin position="198"/>
        <end position="221"/>
    </location>
</feature>
<feature type="transmembrane region" description="Helical" evidence="7">
    <location>
        <begin position="152"/>
        <end position="175"/>
    </location>
</feature>
<accession>A0A8H3ENG0</accession>
<feature type="compositionally biased region" description="Basic and acidic residues" evidence="6">
    <location>
        <begin position="400"/>
        <end position="410"/>
    </location>
</feature>
<evidence type="ECO:0000259" key="8">
    <source>
        <dbReference type="Pfam" id="PF20684"/>
    </source>
</evidence>
<feature type="transmembrane region" description="Helical" evidence="7">
    <location>
        <begin position="37"/>
        <end position="59"/>
    </location>
</feature>
<dbReference type="GO" id="GO:0016020">
    <property type="term" value="C:membrane"/>
    <property type="evidence" value="ECO:0007669"/>
    <property type="project" value="UniProtKB-SubCell"/>
</dbReference>
<name>A0A8H3ENG0_9LECA</name>
<dbReference type="AlphaFoldDB" id="A0A8H3ENG0"/>
<reference evidence="9" key="1">
    <citation type="submission" date="2021-03" db="EMBL/GenBank/DDBJ databases">
        <authorList>
            <person name="Tagirdzhanova G."/>
        </authorList>
    </citation>
    <scope>NUCLEOTIDE SEQUENCE</scope>
</reference>
<evidence type="ECO:0000256" key="6">
    <source>
        <dbReference type="SAM" id="MobiDB-lite"/>
    </source>
</evidence>
<feature type="region of interest" description="Disordered" evidence="6">
    <location>
        <begin position="382"/>
        <end position="423"/>
    </location>
</feature>
<evidence type="ECO:0000256" key="5">
    <source>
        <dbReference type="ARBA" id="ARBA00038359"/>
    </source>
</evidence>